<dbReference type="OrthoDB" id="5189389at2"/>
<organism evidence="1 2">
    <name type="scientific">Stackebrandtia albiflava</name>
    <dbReference type="NCBI Taxonomy" id="406432"/>
    <lineage>
        <taxon>Bacteria</taxon>
        <taxon>Bacillati</taxon>
        <taxon>Actinomycetota</taxon>
        <taxon>Actinomycetes</taxon>
        <taxon>Glycomycetales</taxon>
        <taxon>Glycomycetaceae</taxon>
        <taxon>Stackebrandtia</taxon>
    </lineage>
</organism>
<gene>
    <name evidence="1" type="ORF">LX16_1098</name>
</gene>
<dbReference type="AlphaFoldDB" id="A0A562VBY3"/>
<evidence type="ECO:0000313" key="2">
    <source>
        <dbReference type="Proteomes" id="UP000321617"/>
    </source>
</evidence>
<keyword evidence="2" id="KW-1185">Reference proteome</keyword>
<evidence type="ECO:0000313" key="1">
    <source>
        <dbReference type="EMBL" id="TWJ15395.1"/>
    </source>
</evidence>
<dbReference type="EMBL" id="VLLL01000005">
    <property type="protein sequence ID" value="TWJ15395.1"/>
    <property type="molecule type" value="Genomic_DNA"/>
</dbReference>
<reference evidence="1 2" key="1">
    <citation type="journal article" date="2013" name="Stand. Genomic Sci.">
        <title>Genomic Encyclopedia of Type Strains, Phase I: The one thousand microbial genomes (KMG-I) project.</title>
        <authorList>
            <person name="Kyrpides N.C."/>
            <person name="Woyke T."/>
            <person name="Eisen J.A."/>
            <person name="Garrity G."/>
            <person name="Lilburn T.G."/>
            <person name="Beck B.J."/>
            <person name="Whitman W.B."/>
            <person name="Hugenholtz P."/>
            <person name="Klenk H.P."/>
        </authorList>
    </citation>
    <scope>NUCLEOTIDE SEQUENCE [LARGE SCALE GENOMIC DNA]</scope>
    <source>
        <strain evidence="1 2">DSM 45044</strain>
    </source>
</reference>
<sequence length="153" mass="17064">MSAIEQLDELQGYVRAEEKLQPALVLLSADFDVMPGLRNSVPYDDENGRPTDFANVEINYLLKHRPPLAGVPAEELLAANSAFFTRVEELWDELGHRTITRTVEQPFRVLRAQDPRDGFIIALKQGKIGNLWMTASSAPVLRTGATPPPPVWT</sequence>
<name>A0A562VBY3_9ACTN</name>
<dbReference type="RefSeq" id="WP_147134001.1">
    <property type="nucleotide sequence ID" value="NZ_BAABIJ010000001.1"/>
</dbReference>
<comment type="caution">
    <text evidence="1">The sequence shown here is derived from an EMBL/GenBank/DDBJ whole genome shotgun (WGS) entry which is preliminary data.</text>
</comment>
<dbReference type="Proteomes" id="UP000321617">
    <property type="component" value="Unassembled WGS sequence"/>
</dbReference>
<proteinExistence type="predicted"/>
<protein>
    <submittedName>
        <fullName evidence="1">Uncharacterized protein</fullName>
    </submittedName>
</protein>
<accession>A0A562VBY3</accession>